<dbReference type="GO" id="GO:0000160">
    <property type="term" value="P:phosphorelay signal transduction system"/>
    <property type="evidence" value="ECO:0007669"/>
    <property type="project" value="UniProtKB-KW"/>
</dbReference>
<dbReference type="GO" id="GO:0004672">
    <property type="term" value="F:protein kinase activity"/>
    <property type="evidence" value="ECO:0007669"/>
    <property type="project" value="UniProtKB-ARBA"/>
</dbReference>
<evidence type="ECO:0000256" key="2">
    <source>
        <dbReference type="PROSITE-ProRule" id="PRU00110"/>
    </source>
</evidence>
<sequence length="204" mass="21321">MTVDQASSDHAPQPQAVLDIEQGLARLMGNSRIYFNALRRFATHMDAAEGVAAQLASGDHAGASRAMHTLKGAAGLLGAGEVQALAGALESSIARGDKVDTLLGTLADALQRVQLHIDAAMRDHVETSATRTQVAPDLPALLDRLAVLLDEGNGAAIELLEEWEAVLREGLGGAAWQAVSSAAHAYDFERAGVALQQARLRDAG</sequence>
<feature type="domain" description="HPt" evidence="3">
    <location>
        <begin position="16"/>
        <end position="120"/>
    </location>
</feature>
<proteinExistence type="predicted"/>
<gene>
    <name evidence="4" type="ORF">IP91_05021</name>
</gene>
<dbReference type="SUPFAM" id="SSF47226">
    <property type="entry name" value="Histidine-containing phosphotransfer domain, HPT domain"/>
    <property type="match status" value="1"/>
</dbReference>
<dbReference type="Proteomes" id="UP000318431">
    <property type="component" value="Unassembled WGS sequence"/>
</dbReference>
<evidence type="ECO:0000313" key="4">
    <source>
        <dbReference type="EMBL" id="TWI60613.1"/>
    </source>
</evidence>
<protein>
    <submittedName>
        <fullName evidence="4">Hpt domain-containing protein</fullName>
    </submittedName>
</protein>
<name>A0A562QVE2_9BURK</name>
<organism evidence="4 5">
    <name type="scientific">Pseudoduganella lurida</name>
    <dbReference type="NCBI Taxonomy" id="1036180"/>
    <lineage>
        <taxon>Bacteria</taxon>
        <taxon>Pseudomonadati</taxon>
        <taxon>Pseudomonadota</taxon>
        <taxon>Betaproteobacteria</taxon>
        <taxon>Burkholderiales</taxon>
        <taxon>Oxalobacteraceae</taxon>
        <taxon>Telluria group</taxon>
        <taxon>Pseudoduganella</taxon>
    </lineage>
</organism>
<dbReference type="Gene3D" id="1.20.120.160">
    <property type="entry name" value="HPT domain"/>
    <property type="match status" value="1"/>
</dbReference>
<evidence type="ECO:0000313" key="5">
    <source>
        <dbReference type="Proteomes" id="UP000318431"/>
    </source>
</evidence>
<evidence type="ECO:0000259" key="3">
    <source>
        <dbReference type="PROSITE" id="PS50894"/>
    </source>
</evidence>
<dbReference type="AlphaFoldDB" id="A0A562QVE2"/>
<dbReference type="PROSITE" id="PS50894">
    <property type="entry name" value="HPT"/>
    <property type="match status" value="1"/>
</dbReference>
<dbReference type="InterPro" id="IPR008207">
    <property type="entry name" value="Sig_transdc_His_kin_Hpt_dom"/>
</dbReference>
<keyword evidence="1" id="KW-0902">Two-component regulatory system</keyword>
<keyword evidence="5" id="KW-1185">Reference proteome</keyword>
<dbReference type="Pfam" id="PF01627">
    <property type="entry name" value="Hpt"/>
    <property type="match status" value="1"/>
</dbReference>
<evidence type="ECO:0000256" key="1">
    <source>
        <dbReference type="ARBA" id="ARBA00023012"/>
    </source>
</evidence>
<keyword evidence="2" id="KW-0597">Phosphoprotein</keyword>
<feature type="modified residue" description="Phosphohistidine" evidence="2">
    <location>
        <position position="68"/>
    </location>
</feature>
<reference evidence="4 5" key="1">
    <citation type="journal article" date="2015" name="Stand. Genomic Sci.">
        <title>Genomic Encyclopedia of Bacterial and Archaeal Type Strains, Phase III: the genomes of soil and plant-associated and newly described type strains.</title>
        <authorList>
            <person name="Whitman W.B."/>
            <person name="Woyke T."/>
            <person name="Klenk H.P."/>
            <person name="Zhou Y."/>
            <person name="Lilburn T.G."/>
            <person name="Beck B.J."/>
            <person name="De Vos P."/>
            <person name="Vandamme P."/>
            <person name="Eisen J.A."/>
            <person name="Garrity G."/>
            <person name="Hugenholtz P."/>
            <person name="Kyrpides N.C."/>
        </authorList>
    </citation>
    <scope>NUCLEOTIDE SEQUENCE [LARGE SCALE GENOMIC DNA]</scope>
    <source>
        <strain evidence="4 5">CGMCC 1.10822</strain>
    </source>
</reference>
<comment type="caution">
    <text evidence="4">The sequence shown here is derived from an EMBL/GenBank/DDBJ whole genome shotgun (WGS) entry which is preliminary data.</text>
</comment>
<dbReference type="EMBL" id="VLLB01000015">
    <property type="protein sequence ID" value="TWI60613.1"/>
    <property type="molecule type" value="Genomic_DNA"/>
</dbReference>
<dbReference type="InterPro" id="IPR036641">
    <property type="entry name" value="HPT_dom_sf"/>
</dbReference>
<accession>A0A562QVE2</accession>